<feature type="transmembrane region" description="Helical" evidence="1">
    <location>
        <begin position="248"/>
        <end position="267"/>
    </location>
</feature>
<reference evidence="3 4" key="1">
    <citation type="submission" date="2023-04" db="EMBL/GenBank/DDBJ databases">
        <title>Marinoamorphus aggregata gen. nov., sp. Nov., isolate from tissue of brittle star Ophioplocus japonicus.</title>
        <authorList>
            <person name="Kawano K."/>
            <person name="Sawayama S."/>
            <person name="Nakagawa S."/>
        </authorList>
    </citation>
    <scope>NUCLEOTIDE SEQUENCE [LARGE SCALE GENOMIC DNA]</scope>
    <source>
        <strain evidence="3 4">NKW23</strain>
    </source>
</reference>
<dbReference type="PANTHER" id="PTHR22911:SF103">
    <property type="entry name" value="BLR2811 PROTEIN"/>
    <property type="match status" value="1"/>
</dbReference>
<feature type="transmembrane region" description="Helical" evidence="1">
    <location>
        <begin position="148"/>
        <end position="169"/>
    </location>
</feature>
<feature type="domain" description="EamA" evidence="2">
    <location>
        <begin position="14"/>
        <end position="142"/>
    </location>
</feature>
<feature type="domain" description="EamA" evidence="2">
    <location>
        <begin position="151"/>
        <end position="285"/>
    </location>
</feature>
<feature type="transmembrane region" description="Helical" evidence="1">
    <location>
        <begin position="273"/>
        <end position="290"/>
    </location>
</feature>
<evidence type="ECO:0000259" key="2">
    <source>
        <dbReference type="Pfam" id="PF00892"/>
    </source>
</evidence>
<evidence type="ECO:0000313" key="4">
    <source>
        <dbReference type="Proteomes" id="UP001239909"/>
    </source>
</evidence>
<feature type="transmembrane region" description="Helical" evidence="1">
    <location>
        <begin position="125"/>
        <end position="142"/>
    </location>
</feature>
<sequence length="306" mass="32001">MTADTTPTAPKPILGMGLMIGAMLIAPGLDVIAKLLMERLTPAETGAGRFLAQSIVMLPIILFAGGLKRPRPGHAAAGMFFGLTILAINLALREMPVANTIAIFFVEPLILTLLAALILGERLGWRRLAAVAVGLIGALVVLRPNLAAFGWAAVYPLAAALCFASYMLVTRAMSRTGGPLTLQFWTGVFAMLTLGAGMAVGALAAPEAAPVLLPNGRELALFLLIGVFAALVHQMITRALMHIEAGVAAPLQYIEIVSATLLGLAVFGDFPDALTWAGTAIIIAAGIYVFHRERRLARIAAAAPPP</sequence>
<organism evidence="3 4">
    <name type="scientific">Paralimibaculum aggregatum</name>
    <dbReference type="NCBI Taxonomy" id="3036245"/>
    <lineage>
        <taxon>Bacteria</taxon>
        <taxon>Pseudomonadati</taxon>
        <taxon>Pseudomonadota</taxon>
        <taxon>Alphaproteobacteria</taxon>
        <taxon>Rhodobacterales</taxon>
        <taxon>Paracoccaceae</taxon>
        <taxon>Paralimibaculum</taxon>
    </lineage>
</organism>
<feature type="transmembrane region" description="Helical" evidence="1">
    <location>
        <begin position="49"/>
        <end position="67"/>
    </location>
</feature>
<name>A0ABQ6LM29_9RHOB</name>
<proteinExistence type="predicted"/>
<feature type="transmembrane region" description="Helical" evidence="1">
    <location>
        <begin position="12"/>
        <end position="29"/>
    </location>
</feature>
<feature type="transmembrane region" description="Helical" evidence="1">
    <location>
        <begin position="74"/>
        <end position="92"/>
    </location>
</feature>
<dbReference type="RefSeq" id="WP_285673252.1">
    <property type="nucleotide sequence ID" value="NZ_BSYI01000032.1"/>
</dbReference>
<evidence type="ECO:0000256" key="1">
    <source>
        <dbReference type="SAM" id="Phobius"/>
    </source>
</evidence>
<dbReference type="Pfam" id="PF00892">
    <property type="entry name" value="EamA"/>
    <property type="match status" value="2"/>
</dbReference>
<dbReference type="EMBL" id="BSYI01000032">
    <property type="protein sequence ID" value="GMG84255.1"/>
    <property type="molecule type" value="Genomic_DNA"/>
</dbReference>
<dbReference type="SUPFAM" id="SSF103481">
    <property type="entry name" value="Multidrug resistance efflux transporter EmrE"/>
    <property type="match status" value="2"/>
</dbReference>
<keyword evidence="1" id="KW-0812">Transmembrane</keyword>
<accession>A0ABQ6LM29</accession>
<dbReference type="InterPro" id="IPR037185">
    <property type="entry name" value="EmrE-like"/>
</dbReference>
<comment type="caution">
    <text evidence="3">The sequence shown here is derived from an EMBL/GenBank/DDBJ whole genome shotgun (WGS) entry which is preliminary data.</text>
</comment>
<keyword evidence="4" id="KW-1185">Reference proteome</keyword>
<protein>
    <submittedName>
        <fullName evidence="3">DMT family transporter</fullName>
    </submittedName>
</protein>
<gene>
    <name evidence="3" type="ORF">LNKW23_34700</name>
</gene>
<feature type="transmembrane region" description="Helical" evidence="1">
    <location>
        <begin position="98"/>
        <end position="118"/>
    </location>
</feature>
<feature type="transmembrane region" description="Helical" evidence="1">
    <location>
        <begin position="219"/>
        <end position="236"/>
    </location>
</feature>
<dbReference type="PANTHER" id="PTHR22911">
    <property type="entry name" value="ACYL-MALONYL CONDENSING ENZYME-RELATED"/>
    <property type="match status" value="1"/>
</dbReference>
<dbReference type="InterPro" id="IPR000620">
    <property type="entry name" value="EamA_dom"/>
</dbReference>
<dbReference type="Proteomes" id="UP001239909">
    <property type="component" value="Unassembled WGS sequence"/>
</dbReference>
<keyword evidence="1" id="KW-0472">Membrane</keyword>
<dbReference type="Gene3D" id="1.10.3730.20">
    <property type="match status" value="1"/>
</dbReference>
<evidence type="ECO:0000313" key="3">
    <source>
        <dbReference type="EMBL" id="GMG84255.1"/>
    </source>
</evidence>
<feature type="transmembrane region" description="Helical" evidence="1">
    <location>
        <begin position="181"/>
        <end position="204"/>
    </location>
</feature>
<keyword evidence="1" id="KW-1133">Transmembrane helix</keyword>